<dbReference type="RefSeq" id="WP_065972082.1">
    <property type="nucleotide sequence ID" value="NZ_CP080624.1"/>
</dbReference>
<reference evidence="1 2" key="1">
    <citation type="submission" date="2018-02" db="EMBL/GenBank/DDBJ databases">
        <title>Insights into the biology of acidophilic members of the Acidiferrobacteraceae family derived from comparative genomic analyses.</title>
        <authorList>
            <person name="Issotta F."/>
            <person name="Thyssen C."/>
            <person name="Mena C."/>
            <person name="Moya A."/>
            <person name="Bellenberg S."/>
            <person name="Sproer C."/>
            <person name="Covarrubias P.C."/>
            <person name="Sand W."/>
            <person name="Quatrini R."/>
            <person name="Vera M."/>
        </authorList>
    </citation>
    <scope>NUCLEOTIDE SEQUENCE [LARGE SCALE GENOMIC DNA]</scope>
    <source>
        <strain evidence="2">m-1</strain>
    </source>
</reference>
<dbReference type="OrthoDB" id="5793767at2"/>
<protein>
    <submittedName>
        <fullName evidence="1">Uncharacterized protein</fullName>
    </submittedName>
</protein>
<gene>
    <name evidence="1" type="ORF">C4900_05490</name>
</gene>
<accession>A0A1C2FXU3</accession>
<dbReference type="Gene3D" id="2.60.40.420">
    <property type="entry name" value="Cupredoxins - blue copper proteins"/>
    <property type="match status" value="1"/>
</dbReference>
<evidence type="ECO:0000313" key="2">
    <source>
        <dbReference type="Proteomes" id="UP000253250"/>
    </source>
</evidence>
<proteinExistence type="predicted"/>
<evidence type="ECO:0000313" key="1">
    <source>
        <dbReference type="EMBL" id="RCN59173.1"/>
    </source>
</evidence>
<dbReference type="SUPFAM" id="SSF49503">
    <property type="entry name" value="Cupredoxins"/>
    <property type="match status" value="1"/>
</dbReference>
<name>A0A1C2FXU3_9GAMM</name>
<dbReference type="EMBL" id="PSYR01000001">
    <property type="protein sequence ID" value="RCN59173.1"/>
    <property type="molecule type" value="Genomic_DNA"/>
</dbReference>
<keyword evidence="2" id="KW-1185">Reference proteome</keyword>
<dbReference type="AlphaFoldDB" id="A0A1C2FXU3"/>
<dbReference type="STRING" id="163359.A9R16_04285"/>
<comment type="caution">
    <text evidence="1">The sequence shown here is derived from an EMBL/GenBank/DDBJ whole genome shotgun (WGS) entry which is preliminary data.</text>
</comment>
<dbReference type="InterPro" id="IPR008972">
    <property type="entry name" value="Cupredoxin"/>
</dbReference>
<organism evidence="1 2">
    <name type="scientific">Acidiferrobacter thiooxydans</name>
    <dbReference type="NCBI Taxonomy" id="163359"/>
    <lineage>
        <taxon>Bacteria</taxon>
        <taxon>Pseudomonadati</taxon>
        <taxon>Pseudomonadota</taxon>
        <taxon>Gammaproteobacteria</taxon>
        <taxon>Acidiferrobacterales</taxon>
        <taxon>Acidiferrobacteraceae</taxon>
        <taxon>Acidiferrobacter</taxon>
    </lineage>
</organism>
<sequence length="183" mass="19828">MAAGKGTGVVLASGVLCAAVIFGALRWEHTVALPMSAGKVVNGVHHYTVNEFNYYYVPDHFTWHVGEKVQLTIMDRSQSAPPLPHQFSIGRNLVTRTNGFPQSQAMAVGWKTNFFDGVPITAGGQTGPIPAFSVSLNPGQKFTFSFTVPNKPGKWNYGCFLQSGQHYMNGMRGRINVLPAQGA</sequence>
<dbReference type="Proteomes" id="UP000253250">
    <property type="component" value="Unassembled WGS sequence"/>
</dbReference>